<feature type="domain" description="Phosphodiester glycosidase" evidence="2">
    <location>
        <begin position="148"/>
        <end position="334"/>
    </location>
</feature>
<dbReference type="RefSeq" id="WP_209701974.1">
    <property type="nucleotide sequence ID" value="NZ_JAGGLM010000007.1"/>
</dbReference>
<dbReference type="Pfam" id="PF09992">
    <property type="entry name" value="NAGPA"/>
    <property type="match status" value="1"/>
</dbReference>
<evidence type="ECO:0000259" key="2">
    <source>
        <dbReference type="Pfam" id="PF09992"/>
    </source>
</evidence>
<evidence type="ECO:0000313" key="4">
    <source>
        <dbReference type="Proteomes" id="UP001519307"/>
    </source>
</evidence>
<keyword evidence="1" id="KW-0472">Membrane</keyword>
<evidence type="ECO:0000256" key="1">
    <source>
        <dbReference type="SAM" id="Phobius"/>
    </source>
</evidence>
<keyword evidence="1" id="KW-1133">Transmembrane helix</keyword>
<keyword evidence="4" id="KW-1185">Reference proteome</keyword>
<dbReference type="PANTHER" id="PTHR40446">
    <property type="entry name" value="N-ACETYLGLUCOSAMINE-1-PHOSPHODIESTER ALPHA-N-ACETYLGLUCOSAMINIDASE"/>
    <property type="match status" value="1"/>
</dbReference>
<proteinExistence type="predicted"/>
<accession>A0ABS4KTW6</accession>
<dbReference type="InterPro" id="IPR018711">
    <property type="entry name" value="NAGPA"/>
</dbReference>
<dbReference type="Proteomes" id="UP001519307">
    <property type="component" value="Unassembled WGS sequence"/>
</dbReference>
<dbReference type="PANTHER" id="PTHR40446:SF2">
    <property type="entry name" value="N-ACETYLGLUCOSAMINE-1-PHOSPHODIESTER ALPHA-N-ACETYLGLUCOSAMINIDASE"/>
    <property type="match status" value="1"/>
</dbReference>
<keyword evidence="1" id="KW-0812">Transmembrane</keyword>
<organism evidence="3 4">
    <name type="scientific">Clostridium algifaecis</name>
    <dbReference type="NCBI Taxonomy" id="1472040"/>
    <lineage>
        <taxon>Bacteria</taxon>
        <taxon>Bacillati</taxon>
        <taxon>Bacillota</taxon>
        <taxon>Clostridia</taxon>
        <taxon>Eubacteriales</taxon>
        <taxon>Clostridiaceae</taxon>
        <taxon>Clostridium</taxon>
    </lineage>
</organism>
<sequence length="335" mass="35946">MNLSNMSREKKKHTLRNFIFYVMFGLIFTGVTTPLIIFYGPFNNVKKTIVDAAMTTLSHQWIAKLFLSDAEIQKIRSEDTVQTVQQGNDTLVKLDNTHDNIIERYDISNGIKFSGYVLIIQDSTKVKAGYSSKLGSEGEPTSHIAQDNGAIGAVNAGGFSDSSSSNTKWTGTGGTPTGIIMSNGVIKFNDITNYDKKVDITAITKKGQLLVGPHNLNDLKRLDVTDAVSFGPALVVNGKGTIKSGDGGWGIAPRTAIGQRSDGAIILLAIDGRTTKSIGASLKDVQNIMLQYGALNASNLDGGSSTTMYYDGKIINNPCDPLGERAVPSAFIVMP</sequence>
<protein>
    <submittedName>
        <fullName evidence="3">Exopolysaccharide biosynthesis protein</fullName>
    </submittedName>
</protein>
<evidence type="ECO:0000313" key="3">
    <source>
        <dbReference type="EMBL" id="MBP2032811.1"/>
    </source>
</evidence>
<dbReference type="EMBL" id="JAGGLM010000007">
    <property type="protein sequence ID" value="MBP2032811.1"/>
    <property type="molecule type" value="Genomic_DNA"/>
</dbReference>
<name>A0ABS4KTW6_9CLOT</name>
<feature type="transmembrane region" description="Helical" evidence="1">
    <location>
        <begin position="20"/>
        <end position="42"/>
    </location>
</feature>
<reference evidence="3 4" key="1">
    <citation type="submission" date="2021-03" db="EMBL/GenBank/DDBJ databases">
        <title>Genomic Encyclopedia of Type Strains, Phase IV (KMG-IV): sequencing the most valuable type-strain genomes for metagenomic binning, comparative biology and taxonomic classification.</title>
        <authorList>
            <person name="Goeker M."/>
        </authorList>
    </citation>
    <scope>NUCLEOTIDE SEQUENCE [LARGE SCALE GENOMIC DNA]</scope>
    <source>
        <strain evidence="3 4">DSM 28783</strain>
    </source>
</reference>
<comment type="caution">
    <text evidence="3">The sequence shown here is derived from an EMBL/GenBank/DDBJ whole genome shotgun (WGS) entry which is preliminary data.</text>
</comment>
<gene>
    <name evidence="3" type="ORF">J2Z42_001485</name>
</gene>